<dbReference type="OrthoDB" id="9777699at2"/>
<evidence type="ECO:0000256" key="6">
    <source>
        <dbReference type="ARBA" id="ARBA00023136"/>
    </source>
</evidence>
<feature type="transmembrane region" description="Helical" evidence="7">
    <location>
        <begin position="132"/>
        <end position="159"/>
    </location>
</feature>
<proteinExistence type="inferred from homology"/>
<dbReference type="InterPro" id="IPR004681">
    <property type="entry name" value="TRAP_DctM"/>
</dbReference>
<feature type="transmembrane region" description="Helical" evidence="7">
    <location>
        <begin position="165"/>
        <end position="191"/>
    </location>
</feature>
<dbReference type="EMBL" id="CP022987">
    <property type="protein sequence ID" value="QAA95625.1"/>
    <property type="molecule type" value="Genomic_DNA"/>
</dbReference>
<evidence type="ECO:0000256" key="1">
    <source>
        <dbReference type="ARBA" id="ARBA00004429"/>
    </source>
</evidence>
<comment type="similarity">
    <text evidence="7">Belongs to the TRAP transporter large permease family.</text>
</comment>
<evidence type="ECO:0000313" key="10">
    <source>
        <dbReference type="Proteomes" id="UP000283474"/>
    </source>
</evidence>
<keyword evidence="2" id="KW-1003">Cell membrane</keyword>
<evidence type="ECO:0000256" key="7">
    <source>
        <dbReference type="RuleBase" id="RU369079"/>
    </source>
</evidence>
<keyword evidence="10" id="KW-1185">Reference proteome</keyword>
<feature type="transmembrane region" description="Helical" evidence="7">
    <location>
        <begin position="357"/>
        <end position="379"/>
    </location>
</feature>
<keyword evidence="4 7" id="KW-0812">Transmembrane</keyword>
<evidence type="ECO:0000256" key="4">
    <source>
        <dbReference type="ARBA" id="ARBA00022692"/>
    </source>
</evidence>
<dbReference type="PANTHER" id="PTHR33362">
    <property type="entry name" value="SIALIC ACID TRAP TRANSPORTER PERMEASE PROTEIN SIAT-RELATED"/>
    <property type="match status" value="1"/>
</dbReference>
<evidence type="ECO:0000256" key="5">
    <source>
        <dbReference type="ARBA" id="ARBA00022989"/>
    </source>
</evidence>
<name>A0A451FSV9_9BURK</name>
<comment type="subunit">
    <text evidence="7">The complex comprises the extracytoplasmic solute receptor protein and the two transmembrane proteins.</text>
</comment>
<organism evidence="9 10">
    <name type="scientific">Pollutimonas thiosulfatoxidans</name>
    <dbReference type="NCBI Taxonomy" id="2028345"/>
    <lineage>
        <taxon>Bacteria</taxon>
        <taxon>Pseudomonadati</taxon>
        <taxon>Pseudomonadota</taxon>
        <taxon>Betaproteobacteria</taxon>
        <taxon>Burkholderiales</taxon>
        <taxon>Alcaligenaceae</taxon>
        <taxon>Pollutimonas</taxon>
    </lineage>
</organism>
<comment type="subcellular location">
    <subcellularLocation>
        <location evidence="1 7">Cell inner membrane</location>
        <topology evidence="1 7">Multi-pass membrane protein</topology>
    </subcellularLocation>
</comment>
<accession>A0A451FSV9</accession>
<feature type="transmembrane region" description="Helical" evidence="7">
    <location>
        <begin position="311"/>
        <end position="328"/>
    </location>
</feature>
<evidence type="ECO:0000256" key="2">
    <source>
        <dbReference type="ARBA" id="ARBA00022475"/>
    </source>
</evidence>
<comment type="caution">
    <text evidence="7">Lacks conserved residue(s) required for the propagation of feature annotation.</text>
</comment>
<reference evidence="9 10" key="1">
    <citation type="submission" date="2017-08" db="EMBL/GenBank/DDBJ databases">
        <authorList>
            <person name="Park S.-J."/>
            <person name="Kim H."/>
        </authorList>
    </citation>
    <scope>NUCLEOTIDE SEQUENCE [LARGE SCALE GENOMIC DNA]</scope>
    <source>
        <strain evidence="10">ye3</strain>
    </source>
</reference>
<keyword evidence="5 7" id="KW-1133">Transmembrane helix</keyword>
<dbReference type="PIRSF" id="PIRSF006066">
    <property type="entry name" value="HI0050"/>
    <property type="match status" value="1"/>
</dbReference>
<feature type="transmembrane region" description="Helical" evidence="7">
    <location>
        <begin position="239"/>
        <end position="255"/>
    </location>
</feature>
<dbReference type="NCBIfam" id="TIGR00786">
    <property type="entry name" value="dctM"/>
    <property type="match status" value="1"/>
</dbReference>
<comment type="function">
    <text evidence="7">Part of the tripartite ATP-independent periplasmic (TRAP) transport system.</text>
</comment>
<feature type="transmembrane region" description="Helical" evidence="7">
    <location>
        <begin position="333"/>
        <end position="351"/>
    </location>
</feature>
<feature type="transmembrane region" description="Helical" evidence="7">
    <location>
        <begin position="212"/>
        <end position="233"/>
    </location>
</feature>
<dbReference type="PANTHER" id="PTHR33362:SF2">
    <property type="entry name" value="TRAP TRANSPORTER LARGE PERMEASE PROTEIN"/>
    <property type="match status" value="1"/>
</dbReference>
<sequence length="425" mass="44164">MSLTMLAVFTVLAVIGMPLAFALGWAGLAGVVLGGFPMEQLAGKMVYALDSFPLMAIPLFMLAGQLMVRGGIMERLIELADAVVGRVTGGLGLVTVGSAMGLSSVSGSSVADATALGATLGPSLGKSYSKAFGAALVASASNLGPIIPPSIGMIVYAVVAGDVSVGALFMAGVVPGVLLGVGTMVLCSLIARRRGYPISGHAFTWARVGKELRRSFIVFLMPVLVVGGIVGGVFTATEGAAIAVAYALVIGFFITKKLRVSDLGPALLNAGIITAVVGALIAFSSQVTYLLTAEMVAPQVAEWLTTLTENPLVFTFLVMLALVLIGMVMEANAAYLMLVPIIAPVAATYGIDPVYFGFLVVMNITIGGITPPVGILLIVTSGIWRIKVTDIIKEITPFILLQYGLLFLFMLFPEIILFLPRLVGY</sequence>
<feature type="transmembrane region" description="Helical" evidence="7">
    <location>
        <begin position="400"/>
        <end position="419"/>
    </location>
</feature>
<keyword evidence="6 7" id="KW-0472">Membrane</keyword>
<evidence type="ECO:0000256" key="3">
    <source>
        <dbReference type="ARBA" id="ARBA00022519"/>
    </source>
</evidence>
<feature type="transmembrane region" description="Helical" evidence="7">
    <location>
        <begin position="267"/>
        <end position="291"/>
    </location>
</feature>
<keyword evidence="3 7" id="KW-0997">Cell inner membrane</keyword>
<dbReference type="GO" id="GO:0022857">
    <property type="term" value="F:transmembrane transporter activity"/>
    <property type="evidence" value="ECO:0007669"/>
    <property type="project" value="UniProtKB-UniRule"/>
</dbReference>
<evidence type="ECO:0000313" key="9">
    <source>
        <dbReference type="EMBL" id="QAA95625.1"/>
    </source>
</evidence>
<evidence type="ECO:0000259" key="8">
    <source>
        <dbReference type="Pfam" id="PF06808"/>
    </source>
</evidence>
<dbReference type="AlphaFoldDB" id="A0A451FSV9"/>
<dbReference type="InterPro" id="IPR010656">
    <property type="entry name" value="DctM"/>
</dbReference>
<keyword evidence="7" id="KW-0813">Transport</keyword>
<protein>
    <recommendedName>
        <fullName evidence="7">TRAP transporter large permease protein</fullName>
    </recommendedName>
</protein>
<gene>
    <name evidence="9" type="ORF">CKA81_12690</name>
</gene>
<dbReference type="KEGG" id="pus:CKA81_12690"/>
<dbReference type="GO" id="GO:0005886">
    <property type="term" value="C:plasma membrane"/>
    <property type="evidence" value="ECO:0007669"/>
    <property type="project" value="UniProtKB-SubCell"/>
</dbReference>
<feature type="domain" description="TRAP C4-dicarboxylate transport system permease DctM subunit" evidence="8">
    <location>
        <begin position="6"/>
        <end position="415"/>
    </location>
</feature>
<feature type="transmembrane region" description="Helical" evidence="7">
    <location>
        <begin position="46"/>
        <end position="68"/>
    </location>
</feature>
<dbReference type="Proteomes" id="UP000283474">
    <property type="component" value="Chromosome"/>
</dbReference>
<dbReference type="Pfam" id="PF06808">
    <property type="entry name" value="DctM"/>
    <property type="match status" value="1"/>
</dbReference>